<gene>
    <name evidence="2" type="ORF">ACKI18_03490</name>
</gene>
<protein>
    <recommendedName>
        <fullName evidence="4">Transposase</fullName>
    </recommendedName>
</protein>
<reference evidence="2 3" key="1">
    <citation type="submission" date="2024-12" db="EMBL/GenBank/DDBJ databases">
        <title>Forecasting of Potato common scab and diversities of Pathogenic streptomyces spp. in china.</title>
        <authorList>
            <person name="Handique U."/>
            <person name="Wu J."/>
        </authorList>
    </citation>
    <scope>NUCLEOTIDE SEQUENCE [LARGE SCALE GENOMIC DNA]</scope>
    <source>
        <strain evidence="2 3">ZRIMU1530</strain>
    </source>
</reference>
<organism evidence="2 3">
    <name type="scientific">Streptomyces niveiscabiei</name>
    <dbReference type="NCBI Taxonomy" id="164115"/>
    <lineage>
        <taxon>Bacteria</taxon>
        <taxon>Bacillati</taxon>
        <taxon>Actinomycetota</taxon>
        <taxon>Actinomycetes</taxon>
        <taxon>Kitasatosporales</taxon>
        <taxon>Streptomycetaceae</taxon>
        <taxon>Streptomyces</taxon>
    </lineage>
</organism>
<dbReference type="Proteomes" id="UP001631957">
    <property type="component" value="Unassembled WGS sequence"/>
</dbReference>
<comment type="caution">
    <text evidence="2">The sequence shown here is derived from an EMBL/GenBank/DDBJ whole genome shotgun (WGS) entry which is preliminary data.</text>
</comment>
<accession>A0ABW9HI89</accession>
<proteinExistence type="predicted"/>
<evidence type="ECO:0008006" key="4">
    <source>
        <dbReference type="Google" id="ProtNLM"/>
    </source>
</evidence>
<dbReference type="EMBL" id="JBJVNI010000002">
    <property type="protein sequence ID" value="MFM9607769.1"/>
    <property type="molecule type" value="Genomic_DNA"/>
</dbReference>
<dbReference type="RefSeq" id="WP_162650602.1">
    <property type="nucleotide sequence ID" value="NZ_JBJVNI010000002.1"/>
</dbReference>
<evidence type="ECO:0000313" key="2">
    <source>
        <dbReference type="EMBL" id="MFM9607769.1"/>
    </source>
</evidence>
<name>A0ABW9HI89_9ACTN</name>
<evidence type="ECO:0000256" key="1">
    <source>
        <dbReference type="SAM" id="MobiDB-lite"/>
    </source>
</evidence>
<sequence>MDAENWKQVNQLRQWLDDNDGCGGESERRLLRVLKIGEEFGEVSVRRAAAVSRGPGDPGGPRGRGLLIRTAP</sequence>
<keyword evidence="3" id="KW-1185">Reference proteome</keyword>
<feature type="region of interest" description="Disordered" evidence="1">
    <location>
        <begin position="51"/>
        <end position="72"/>
    </location>
</feature>
<evidence type="ECO:0000313" key="3">
    <source>
        <dbReference type="Proteomes" id="UP001631957"/>
    </source>
</evidence>